<dbReference type="AlphaFoldDB" id="A0A1F4VBX5"/>
<dbReference type="InterPro" id="IPR036503">
    <property type="entry name" value="Ald_Fedxn_OxRdtase_N_sf"/>
</dbReference>
<organism evidence="8 9">
    <name type="scientific">candidate division WWE3 bacterium RIFCSPHIGHO2_01_FULL_48_15</name>
    <dbReference type="NCBI Taxonomy" id="1802619"/>
    <lineage>
        <taxon>Bacteria</taxon>
        <taxon>Katanobacteria</taxon>
    </lineage>
</organism>
<dbReference type="PANTHER" id="PTHR30038">
    <property type="entry name" value="ALDEHYDE FERREDOXIN OXIDOREDUCTASE"/>
    <property type="match status" value="1"/>
</dbReference>
<dbReference type="Pfam" id="PF01314">
    <property type="entry name" value="AFOR_C"/>
    <property type="match status" value="1"/>
</dbReference>
<evidence type="ECO:0000256" key="1">
    <source>
        <dbReference type="ARBA" id="ARBA00001966"/>
    </source>
</evidence>
<proteinExistence type="inferred from homology"/>
<evidence type="ECO:0000256" key="2">
    <source>
        <dbReference type="ARBA" id="ARBA00011032"/>
    </source>
</evidence>
<dbReference type="PANTHER" id="PTHR30038:SF8">
    <property type="entry name" value="ALDEHYDE FERREDOXIN OXIDOREDUCTASE"/>
    <property type="match status" value="1"/>
</dbReference>
<dbReference type="Pfam" id="PF02730">
    <property type="entry name" value="AFOR_N"/>
    <property type="match status" value="1"/>
</dbReference>
<dbReference type="SUPFAM" id="SSF48310">
    <property type="entry name" value="Aldehyde ferredoxin oxidoreductase, C-terminal domains"/>
    <property type="match status" value="1"/>
</dbReference>
<comment type="similarity">
    <text evidence="2">Belongs to the AOR/FOR family.</text>
</comment>
<dbReference type="STRING" id="1802619.A2797_02315"/>
<evidence type="ECO:0000313" key="8">
    <source>
        <dbReference type="EMBL" id="OGC54695.1"/>
    </source>
</evidence>
<dbReference type="InterPro" id="IPR013984">
    <property type="entry name" value="Ald_Fedxn_OxRdtase_dom2"/>
</dbReference>
<dbReference type="Gene3D" id="1.10.569.10">
    <property type="entry name" value="Aldehyde Ferredoxin Oxidoreductase Protein, subunit A, domain 2"/>
    <property type="match status" value="1"/>
</dbReference>
<keyword evidence="6" id="KW-0411">Iron-sulfur</keyword>
<keyword evidence="5" id="KW-0408">Iron</keyword>
<evidence type="ECO:0000256" key="3">
    <source>
        <dbReference type="ARBA" id="ARBA00022485"/>
    </source>
</evidence>
<dbReference type="GO" id="GO:0016625">
    <property type="term" value="F:oxidoreductase activity, acting on the aldehyde or oxo group of donors, iron-sulfur protein as acceptor"/>
    <property type="evidence" value="ECO:0007669"/>
    <property type="project" value="InterPro"/>
</dbReference>
<dbReference type="Proteomes" id="UP000179005">
    <property type="component" value="Unassembled WGS sequence"/>
</dbReference>
<dbReference type="GO" id="GO:0046872">
    <property type="term" value="F:metal ion binding"/>
    <property type="evidence" value="ECO:0007669"/>
    <property type="project" value="UniProtKB-KW"/>
</dbReference>
<evidence type="ECO:0000256" key="4">
    <source>
        <dbReference type="ARBA" id="ARBA00022723"/>
    </source>
</evidence>
<dbReference type="SMART" id="SM00790">
    <property type="entry name" value="AFOR_N"/>
    <property type="match status" value="1"/>
</dbReference>
<dbReference type="InterPro" id="IPR036021">
    <property type="entry name" value="Tungsten_al_ferr_oxy-like_C"/>
</dbReference>
<protein>
    <recommendedName>
        <fullName evidence="7">Aldehyde ferredoxin oxidoreductase N-terminal domain-containing protein</fullName>
    </recommendedName>
</protein>
<gene>
    <name evidence="8" type="ORF">A2797_02315</name>
</gene>
<dbReference type="InterPro" id="IPR001203">
    <property type="entry name" value="OxRdtase_Ald_Fedxn_C"/>
</dbReference>
<keyword evidence="4" id="KW-0479">Metal-binding</keyword>
<evidence type="ECO:0000256" key="5">
    <source>
        <dbReference type="ARBA" id="ARBA00023004"/>
    </source>
</evidence>
<comment type="caution">
    <text evidence="8">The sequence shown here is derived from an EMBL/GenBank/DDBJ whole genome shotgun (WGS) entry which is preliminary data.</text>
</comment>
<dbReference type="GO" id="GO:0051539">
    <property type="term" value="F:4 iron, 4 sulfur cluster binding"/>
    <property type="evidence" value="ECO:0007669"/>
    <property type="project" value="UniProtKB-KW"/>
</dbReference>
<evidence type="ECO:0000259" key="7">
    <source>
        <dbReference type="SMART" id="SM00790"/>
    </source>
</evidence>
<keyword evidence="3" id="KW-0004">4Fe-4S</keyword>
<dbReference type="GO" id="GO:0009055">
    <property type="term" value="F:electron transfer activity"/>
    <property type="evidence" value="ECO:0007669"/>
    <property type="project" value="InterPro"/>
</dbReference>
<dbReference type="InterPro" id="IPR051919">
    <property type="entry name" value="W-dependent_AOR"/>
</dbReference>
<dbReference type="EMBL" id="MEVC01000019">
    <property type="protein sequence ID" value="OGC54695.1"/>
    <property type="molecule type" value="Genomic_DNA"/>
</dbReference>
<reference evidence="8 9" key="1">
    <citation type="journal article" date="2016" name="Nat. Commun.">
        <title>Thousands of microbial genomes shed light on interconnected biogeochemical processes in an aquifer system.</title>
        <authorList>
            <person name="Anantharaman K."/>
            <person name="Brown C.T."/>
            <person name="Hug L.A."/>
            <person name="Sharon I."/>
            <person name="Castelle C.J."/>
            <person name="Probst A.J."/>
            <person name="Thomas B.C."/>
            <person name="Singh A."/>
            <person name="Wilkins M.J."/>
            <person name="Karaoz U."/>
            <person name="Brodie E.L."/>
            <person name="Williams K.H."/>
            <person name="Hubbard S.S."/>
            <person name="Banfield J.F."/>
        </authorList>
    </citation>
    <scope>NUCLEOTIDE SEQUENCE [LARGE SCALE GENOMIC DNA]</scope>
</reference>
<evidence type="ECO:0000256" key="6">
    <source>
        <dbReference type="ARBA" id="ARBA00023014"/>
    </source>
</evidence>
<sequence>MPQIIPTFLHLNLADQNFEVKSYEEFVPKVGGLGWALSIYEKFIDDDPIVFAIGPLSGIFPGASKTIAVFKSPQTGGLTTSLAGGHLARFLRFAGYQGVLITGKAPTPVLVSVDEETADFGDATPLLSLEVPKIFEQIFSSEGIPGRRSVVVTGPAAELGFTYAPLYLDEFFSFPRGGLGRAFAQKNLKGFVVSGTKGEFVENERRYNEVFLSLIKSLKGYRELSQLGTLRNLTVEKKISGVPFENLRESNFESDELAAPQFLRGIFGKRVSCGGCPVGCIHLLRFGDKYTFYDYEGVVSLGPLLGLTKQEDVGQLLARAWGLGLDPTSAGAVLSYLTEKEKLAFGNLETYRDLLTALVTSNEEWALQLRSGLPDEEQALTVGGMEFLPYFNGYASILSQILRLGATTEENCGFILDLDLLQKEISAKAVVNQLVLAQEKKTLSELLIGCGYLANVYEDPGVAFGALGATGSSISHEQLLAAAKSIFRHKLMLQKRLGFEPLDVKIPEKFFRIPTPAGFLQKDKLREMIKIYVHDVYEQAN</sequence>
<comment type="cofactor">
    <cofactor evidence="1">
        <name>[4Fe-4S] cluster</name>
        <dbReference type="ChEBI" id="CHEBI:49883"/>
    </cofactor>
</comment>
<feature type="domain" description="Aldehyde ferredoxin oxidoreductase N-terminal" evidence="7">
    <location>
        <begin position="4"/>
        <end position="197"/>
    </location>
</feature>
<dbReference type="InterPro" id="IPR013983">
    <property type="entry name" value="Ald_Fedxn_OxRdtase_N"/>
</dbReference>
<dbReference type="Gene3D" id="3.60.9.10">
    <property type="entry name" value="Aldehyde ferredoxin oxidoreductase, N-terminal domain"/>
    <property type="match status" value="1"/>
</dbReference>
<evidence type="ECO:0000313" key="9">
    <source>
        <dbReference type="Proteomes" id="UP000179005"/>
    </source>
</evidence>
<dbReference type="SUPFAM" id="SSF56228">
    <property type="entry name" value="Aldehyde ferredoxin oxidoreductase, N-terminal domain"/>
    <property type="match status" value="1"/>
</dbReference>
<name>A0A1F4VBX5_UNCKA</name>
<accession>A0A1F4VBX5</accession>